<feature type="compositionally biased region" description="Low complexity" evidence="1">
    <location>
        <begin position="1096"/>
        <end position="1105"/>
    </location>
</feature>
<feature type="compositionally biased region" description="Polar residues" evidence="1">
    <location>
        <begin position="580"/>
        <end position="600"/>
    </location>
</feature>
<feature type="region of interest" description="Disordered" evidence="1">
    <location>
        <begin position="878"/>
        <end position="1068"/>
    </location>
</feature>
<evidence type="ECO:0000313" key="2">
    <source>
        <dbReference type="EMBL" id="PWN90039.1"/>
    </source>
</evidence>
<feature type="compositionally biased region" description="Low complexity" evidence="1">
    <location>
        <begin position="736"/>
        <end position="748"/>
    </location>
</feature>
<feature type="compositionally biased region" description="Low complexity" evidence="1">
    <location>
        <begin position="253"/>
        <end position="274"/>
    </location>
</feature>
<feature type="compositionally biased region" description="Polar residues" evidence="1">
    <location>
        <begin position="790"/>
        <end position="801"/>
    </location>
</feature>
<feature type="compositionally biased region" description="Low complexity" evidence="1">
    <location>
        <begin position="990"/>
        <end position="999"/>
    </location>
</feature>
<feature type="compositionally biased region" description="Polar residues" evidence="1">
    <location>
        <begin position="1109"/>
        <end position="1118"/>
    </location>
</feature>
<feature type="compositionally biased region" description="Low complexity" evidence="1">
    <location>
        <begin position="958"/>
        <end position="971"/>
    </location>
</feature>
<feature type="region of interest" description="Disordered" evidence="1">
    <location>
        <begin position="468"/>
        <end position="617"/>
    </location>
</feature>
<feature type="compositionally biased region" description="Low complexity" evidence="1">
    <location>
        <begin position="806"/>
        <end position="831"/>
    </location>
</feature>
<feature type="compositionally biased region" description="Basic and acidic residues" evidence="1">
    <location>
        <begin position="237"/>
        <end position="246"/>
    </location>
</feature>
<feature type="compositionally biased region" description="Low complexity" evidence="1">
    <location>
        <begin position="601"/>
        <end position="616"/>
    </location>
</feature>
<gene>
    <name evidence="2" type="ORF">FA10DRAFT_285751</name>
</gene>
<dbReference type="GeneID" id="37045938"/>
<feature type="region of interest" description="Disordered" evidence="1">
    <location>
        <begin position="69"/>
        <end position="91"/>
    </location>
</feature>
<feature type="region of interest" description="Disordered" evidence="1">
    <location>
        <begin position="716"/>
        <end position="766"/>
    </location>
</feature>
<feature type="compositionally biased region" description="Basic and acidic residues" evidence="1">
    <location>
        <begin position="501"/>
        <end position="519"/>
    </location>
</feature>
<dbReference type="RefSeq" id="XP_025377237.1">
    <property type="nucleotide sequence ID" value="XM_025524022.1"/>
</dbReference>
<dbReference type="InParanoid" id="A0A316YLC5"/>
<name>A0A316YLC5_9BASI</name>
<keyword evidence="3" id="KW-1185">Reference proteome</keyword>
<proteinExistence type="predicted"/>
<feature type="compositionally biased region" description="Low complexity" evidence="1">
    <location>
        <begin position="547"/>
        <end position="558"/>
    </location>
</feature>
<feature type="compositionally biased region" description="Low complexity" evidence="1">
    <location>
        <begin position="1037"/>
        <end position="1047"/>
    </location>
</feature>
<feature type="region of interest" description="Disordered" evidence="1">
    <location>
        <begin position="1"/>
        <end position="25"/>
    </location>
</feature>
<feature type="compositionally biased region" description="Basic residues" evidence="1">
    <location>
        <begin position="535"/>
        <end position="546"/>
    </location>
</feature>
<evidence type="ECO:0000313" key="3">
    <source>
        <dbReference type="Proteomes" id="UP000245768"/>
    </source>
</evidence>
<protein>
    <submittedName>
        <fullName evidence="2">Uncharacterized protein</fullName>
    </submittedName>
</protein>
<feature type="compositionally biased region" description="Polar residues" evidence="1">
    <location>
        <begin position="754"/>
        <end position="766"/>
    </location>
</feature>
<feature type="region of interest" description="Disordered" evidence="1">
    <location>
        <begin position="312"/>
        <end position="444"/>
    </location>
</feature>
<feature type="region of interest" description="Disordered" evidence="1">
    <location>
        <begin position="172"/>
        <end position="274"/>
    </location>
</feature>
<dbReference type="OrthoDB" id="3360637at2759"/>
<feature type="region of interest" description="Disordered" evidence="1">
    <location>
        <begin position="1259"/>
        <end position="1312"/>
    </location>
</feature>
<feature type="compositionally biased region" description="Polar residues" evidence="1">
    <location>
        <begin position="1"/>
        <end position="19"/>
    </location>
</feature>
<evidence type="ECO:0000256" key="1">
    <source>
        <dbReference type="SAM" id="MobiDB-lite"/>
    </source>
</evidence>
<sequence length="1312" mass="140158">MATATAQRSRGLSASSSTAEAGPSSRLALNVPAAAGASSPSASSSSPLAYASMVDDRRQAQRLLSTMALEDGPMRLQRSKSLKKNGNVTSRRRRDVAAGVAISVEEAQSVRSRRTESLKRPIILPDPRQAASMSQNRSNRLAVVDRNHSPILDGDDDILVDRDELWSYASDGCRQDKVSSAKPRSRTRQRTRPTSEEAKSRTALPSLPVSVEKHWYAEDDGQRRQSSYAPGGVDAHVGGEEEQHEGRTRHRSGSSSLSIPSLLRRPSRSSVASAMSSQHLAALVSRPSASVPTDSSPSINARSAATLYNLSRGRSTHVSPSRRWDRRGASASVLSGTDSAGDEEAVVRDEPSARIRQLSASEQVKIRAAKLAESRHSSSPTPQSTSKARWQQSRRTSAGSLDMALFSSEDGISSSSDDELHPSSSSRRSSMDKEKRRGLRVLLAPSYERDDGEATLGARVGSCATSLTSEEVLSDERNSLASSCSSSTTDFLEFGTRRGVRRDEREDSDEGKRARRQDMADDESDGTIGTSALLIRRRSRSGKRLLRSTLRSPTSPSRAAPRMSAITSGLTPASEETVDLTPTASGFSDATTVGSSSRPPTTLLSQSQESSQSITSVPVEQDADPLLSSGFGSVADLINVDAVVWTDLSRRGSAATNLLSIAAQRDVEEQEKARRSGFAVAYQERLASLSTQLRLWSRPAPASPSEETVLGTGVATPLASDNLSSSGKARDPLNEQTQQAHQAQQAEQVRATVEQETTPTSESLFSSSWRHLSRLPNLLQLPALSSSSAKTITQTPLSPSMEQDARPSSPSNASSRSVPSASSSPGPSSRSLSDKAKGRGVMNPLEGDADVSAYVSGLGMPIDPDVELSSVVHLQTFRSRSKSVGPPPLISAKQSFQPRLDTASEDESPPDQRRHRRTASDWGPTESLSKFRAPRRPERQSKQGSTPRLSSADQEGGAAALSSKLAAARRLSPPRCSRPAVQAPVPGNFSAYNSSASGSEDSESERSSLAEKRRRRSDDEGENDDRTSRGQRSGTNSRRSSPPSSSRQCAIGLFSSGPTTRRREMSQASIVEVVEEHQDGVQMIRVKSLPNLCSNGRSAVSASARGAHKTSSVSQRGAASSRRGQTELETRKSDQDQSRILEEAEASKEDDSEDVRGRTGGRGRVGSVKVVSASLGPSMSPSGESPAPLSMSMPSTPSPFGGNLMGSSAMVMGSSGVGANSGIRPSMVSNGAHLLMLSLELEMMRSRKITCSLKPRWLKARARPERASAPGTPLDELDKEPVASPPISPPSGHLQYLASKPRSSSNLRFELG</sequence>
<feature type="region of interest" description="Disordered" evidence="1">
    <location>
        <begin position="1096"/>
        <end position="1193"/>
    </location>
</feature>
<organism evidence="2 3">
    <name type="scientific">Acaromyces ingoldii</name>
    <dbReference type="NCBI Taxonomy" id="215250"/>
    <lineage>
        <taxon>Eukaryota</taxon>
        <taxon>Fungi</taxon>
        <taxon>Dikarya</taxon>
        <taxon>Basidiomycota</taxon>
        <taxon>Ustilaginomycotina</taxon>
        <taxon>Exobasidiomycetes</taxon>
        <taxon>Exobasidiales</taxon>
        <taxon>Cryptobasidiaceae</taxon>
        <taxon>Acaromyces</taxon>
    </lineage>
</organism>
<dbReference type="EMBL" id="KZ819636">
    <property type="protein sequence ID" value="PWN90039.1"/>
    <property type="molecule type" value="Genomic_DNA"/>
</dbReference>
<dbReference type="Proteomes" id="UP000245768">
    <property type="component" value="Unassembled WGS sequence"/>
</dbReference>
<feature type="compositionally biased region" description="Basic and acidic residues" evidence="1">
    <location>
        <begin position="1124"/>
        <end position="1157"/>
    </location>
</feature>
<feature type="compositionally biased region" description="Polar residues" evidence="1">
    <location>
        <begin position="1301"/>
        <end position="1312"/>
    </location>
</feature>
<feature type="region of interest" description="Disordered" evidence="1">
    <location>
        <begin position="786"/>
        <end position="847"/>
    </location>
</feature>
<feature type="compositionally biased region" description="Polar residues" evidence="1">
    <location>
        <begin position="377"/>
        <end position="399"/>
    </location>
</feature>
<accession>A0A316YLC5</accession>
<reference evidence="2 3" key="1">
    <citation type="journal article" date="2018" name="Mol. Biol. Evol.">
        <title>Broad Genomic Sampling Reveals a Smut Pathogenic Ancestry of the Fungal Clade Ustilaginomycotina.</title>
        <authorList>
            <person name="Kijpornyongpan T."/>
            <person name="Mondo S.J."/>
            <person name="Barry K."/>
            <person name="Sandor L."/>
            <person name="Lee J."/>
            <person name="Lipzen A."/>
            <person name="Pangilinan J."/>
            <person name="LaButti K."/>
            <person name="Hainaut M."/>
            <person name="Henrissat B."/>
            <person name="Grigoriev I.V."/>
            <person name="Spatafora J.W."/>
            <person name="Aime M.C."/>
        </authorList>
    </citation>
    <scope>NUCLEOTIDE SEQUENCE [LARGE SCALE GENOMIC DNA]</scope>
    <source>
        <strain evidence="2 3">MCA 4198</strain>
    </source>
</reference>
<feature type="compositionally biased region" description="Polar residues" evidence="1">
    <location>
        <begin position="942"/>
        <end position="953"/>
    </location>
</feature>
<feature type="compositionally biased region" description="Basic and acidic residues" evidence="1">
    <location>
        <begin position="211"/>
        <end position="223"/>
    </location>
</feature>